<dbReference type="RefSeq" id="WP_203779199.1">
    <property type="nucleotide sequence ID" value="NZ_BOMT01000023.1"/>
</dbReference>
<evidence type="ECO:0000259" key="4">
    <source>
        <dbReference type="Pfam" id="PF01494"/>
    </source>
</evidence>
<dbReference type="AlphaFoldDB" id="A0A1I2FYG0"/>
<dbReference type="GO" id="GO:0071949">
    <property type="term" value="F:FAD binding"/>
    <property type="evidence" value="ECO:0007669"/>
    <property type="project" value="InterPro"/>
</dbReference>
<keyword evidence="2" id="KW-0285">Flavoprotein</keyword>
<dbReference type="Gene3D" id="3.50.50.60">
    <property type="entry name" value="FAD/NAD(P)-binding domain"/>
    <property type="match status" value="1"/>
</dbReference>
<evidence type="ECO:0000256" key="1">
    <source>
        <dbReference type="ARBA" id="ARBA00001974"/>
    </source>
</evidence>
<dbReference type="Gene3D" id="3.30.9.10">
    <property type="entry name" value="D-Amino Acid Oxidase, subunit A, domain 2"/>
    <property type="match status" value="1"/>
</dbReference>
<dbReference type="PRINTS" id="PR00420">
    <property type="entry name" value="RNGMNOXGNASE"/>
</dbReference>
<dbReference type="EMBL" id="FONV01000006">
    <property type="protein sequence ID" value="SFF09837.1"/>
    <property type="molecule type" value="Genomic_DNA"/>
</dbReference>
<dbReference type="Pfam" id="PF01494">
    <property type="entry name" value="FAD_binding_3"/>
    <property type="match status" value="1"/>
</dbReference>
<protein>
    <submittedName>
        <fullName evidence="5">2-polyprenyl-6-methoxyphenol hydroxylase</fullName>
    </submittedName>
</protein>
<dbReference type="PANTHER" id="PTHR43004:SF19">
    <property type="entry name" value="BINDING MONOOXYGENASE, PUTATIVE (JCVI)-RELATED"/>
    <property type="match status" value="1"/>
</dbReference>
<dbReference type="STRING" id="35752.SAMN05421541_10613"/>
<evidence type="ECO:0000256" key="3">
    <source>
        <dbReference type="ARBA" id="ARBA00022827"/>
    </source>
</evidence>
<dbReference type="SUPFAM" id="SSF51905">
    <property type="entry name" value="FAD/NAD(P)-binding domain"/>
    <property type="match status" value="1"/>
</dbReference>
<keyword evidence="6" id="KW-1185">Reference proteome</keyword>
<sequence length="482" mass="51598">MRIPVIISGGGLVGLTAALLLRAHDVEVLLVERHGGTSPLPKARRFNTRTMEVYRQLGIADEVERAAADLADFQAMRAGPTLIESQVLPGPPAGDVSDLVAASPMLPCLCAQDALEPVLRELAAQRGADLRFGHELAGFTQDARGVTATVTGPDGPYRVDADYLVAADGARSPIREALGITRTGRGTLGRATTVYFRADLGAAVHGREFNLCQLDDARTPGALVSINGTDRWQFMTDVVGVAEADWPAHLRRVIGLPDLGIELITVQDWEPTMKVADRYRAGRVFLAGDAAHVMPPFAAQGANTGIQDAHNLAWKLAMVLRGDAGPGLLDSYHTERHPIGLLAAEQSSLRSGDLRAPTGFGSERPELVHPFVLMLSYGYTDGALVPDGGPPFPTDRLELVGRPGTRVPHLWLQPGLSTLDLCGTGFTVFSGGADVPGFEAHPMLGLDHDEVMVVRPDQVVAWRGRARDAIDRVLERLTGRMG</sequence>
<evidence type="ECO:0000313" key="5">
    <source>
        <dbReference type="EMBL" id="SFF09837.1"/>
    </source>
</evidence>
<dbReference type="InterPro" id="IPR002938">
    <property type="entry name" value="FAD-bd"/>
</dbReference>
<name>A0A1I2FYG0_9ACTN</name>
<dbReference type="GO" id="GO:0016709">
    <property type="term" value="F:oxidoreductase activity, acting on paired donors, with incorporation or reduction of molecular oxygen, NAD(P)H as one donor, and incorporation of one atom of oxygen"/>
    <property type="evidence" value="ECO:0007669"/>
    <property type="project" value="UniProtKB-ARBA"/>
</dbReference>
<proteinExistence type="predicted"/>
<gene>
    <name evidence="5" type="ORF">SAMN05421541_10613</name>
</gene>
<dbReference type="Proteomes" id="UP000199645">
    <property type="component" value="Unassembled WGS sequence"/>
</dbReference>
<dbReference type="InterPro" id="IPR036188">
    <property type="entry name" value="FAD/NAD-bd_sf"/>
</dbReference>
<dbReference type="PANTHER" id="PTHR43004">
    <property type="entry name" value="TRK SYSTEM POTASSIUM UPTAKE PROTEIN"/>
    <property type="match status" value="1"/>
</dbReference>
<evidence type="ECO:0000313" key="6">
    <source>
        <dbReference type="Proteomes" id="UP000199645"/>
    </source>
</evidence>
<dbReference type="Gene3D" id="3.40.30.120">
    <property type="match status" value="1"/>
</dbReference>
<organism evidence="5 6">
    <name type="scientific">Actinoplanes philippinensis</name>
    <dbReference type="NCBI Taxonomy" id="35752"/>
    <lineage>
        <taxon>Bacteria</taxon>
        <taxon>Bacillati</taxon>
        <taxon>Actinomycetota</taxon>
        <taxon>Actinomycetes</taxon>
        <taxon>Micromonosporales</taxon>
        <taxon>Micromonosporaceae</taxon>
        <taxon>Actinoplanes</taxon>
    </lineage>
</organism>
<dbReference type="InterPro" id="IPR050641">
    <property type="entry name" value="RIFMO-like"/>
</dbReference>
<reference evidence="5 6" key="1">
    <citation type="submission" date="2016-10" db="EMBL/GenBank/DDBJ databases">
        <authorList>
            <person name="de Groot N.N."/>
        </authorList>
    </citation>
    <scope>NUCLEOTIDE SEQUENCE [LARGE SCALE GENOMIC DNA]</scope>
    <source>
        <strain evidence="5 6">DSM 43019</strain>
    </source>
</reference>
<evidence type="ECO:0000256" key="2">
    <source>
        <dbReference type="ARBA" id="ARBA00022630"/>
    </source>
</evidence>
<comment type="cofactor">
    <cofactor evidence="1">
        <name>FAD</name>
        <dbReference type="ChEBI" id="CHEBI:57692"/>
    </cofactor>
</comment>
<keyword evidence="3" id="KW-0274">FAD</keyword>
<feature type="domain" description="FAD-binding" evidence="4">
    <location>
        <begin position="3"/>
        <end position="342"/>
    </location>
</feature>
<accession>A0A1I2FYG0</accession>